<feature type="transmembrane region" description="Helical" evidence="1">
    <location>
        <begin position="174"/>
        <end position="191"/>
    </location>
</feature>
<sequence length="192" mass="20056">MKQGLNIFIAILLAFPSLVFAHEIDGAGGFTSGFSHPVLGFDHLLAMLSVGILSAQMGGKAIWKVPATFVVVMLFGGVLGMKGIDFISVELGIVFSVLALGIAIAANKQLPAFVAMIFVGFFAIFHGHAHGTEMPYLAEPMLYALGFVVGTAVIHIAGVVIGSTLVKFKGGQQLLRLLGAGISGVGFHMLVM</sequence>
<evidence type="ECO:0000313" key="2">
    <source>
        <dbReference type="EMBL" id="MEL0630166.1"/>
    </source>
</evidence>
<dbReference type="InterPro" id="IPR007038">
    <property type="entry name" value="HupE_UreJ"/>
</dbReference>
<feature type="transmembrane region" description="Helical" evidence="1">
    <location>
        <begin position="112"/>
        <end position="129"/>
    </location>
</feature>
<reference evidence="2 3" key="1">
    <citation type="submission" date="2024-02" db="EMBL/GenBank/DDBJ databases">
        <title>Bacteria isolated from the canopy kelp, Nereocystis luetkeana.</title>
        <authorList>
            <person name="Pfister C.A."/>
            <person name="Younker I.T."/>
            <person name="Light S.H."/>
        </authorList>
    </citation>
    <scope>NUCLEOTIDE SEQUENCE [LARGE SCALE GENOMIC DNA]</scope>
    <source>
        <strain evidence="2 3">TI.1.05</strain>
    </source>
</reference>
<feature type="transmembrane region" description="Helical" evidence="1">
    <location>
        <begin position="37"/>
        <end position="55"/>
    </location>
</feature>
<dbReference type="PIRSF" id="PIRSF016919">
    <property type="entry name" value="HupE_UreJ"/>
    <property type="match status" value="1"/>
</dbReference>
<feature type="transmembrane region" description="Helical" evidence="1">
    <location>
        <begin position="141"/>
        <end position="162"/>
    </location>
</feature>
<dbReference type="Pfam" id="PF04955">
    <property type="entry name" value="HupE_UreJ"/>
    <property type="match status" value="1"/>
</dbReference>
<dbReference type="Proteomes" id="UP001369082">
    <property type="component" value="Unassembled WGS sequence"/>
</dbReference>
<keyword evidence="1" id="KW-0812">Transmembrane</keyword>
<keyword evidence="3" id="KW-1185">Reference proteome</keyword>
<feature type="transmembrane region" description="Helical" evidence="1">
    <location>
        <begin position="86"/>
        <end position="105"/>
    </location>
</feature>
<evidence type="ECO:0000256" key="1">
    <source>
        <dbReference type="SAM" id="Phobius"/>
    </source>
</evidence>
<dbReference type="EMBL" id="JBAKAZ010000043">
    <property type="protein sequence ID" value="MEL0630166.1"/>
    <property type="molecule type" value="Genomic_DNA"/>
</dbReference>
<name>A0ABU9GSE2_9GAMM</name>
<accession>A0ABU9GSE2</accession>
<feature type="transmembrane region" description="Helical" evidence="1">
    <location>
        <begin position="62"/>
        <end position="80"/>
    </location>
</feature>
<comment type="caution">
    <text evidence="2">The sequence shown here is derived from an EMBL/GenBank/DDBJ whole genome shotgun (WGS) entry which is preliminary data.</text>
</comment>
<organism evidence="2 3">
    <name type="scientific">Psychromonas aquatilis</name>
    <dbReference type="NCBI Taxonomy" id="2005072"/>
    <lineage>
        <taxon>Bacteria</taxon>
        <taxon>Pseudomonadati</taxon>
        <taxon>Pseudomonadota</taxon>
        <taxon>Gammaproteobacteria</taxon>
        <taxon>Alteromonadales</taxon>
        <taxon>Psychromonadaceae</taxon>
        <taxon>Psychromonas</taxon>
    </lineage>
</organism>
<protein>
    <submittedName>
        <fullName evidence="2">HupE/UreJ family protein</fullName>
    </submittedName>
</protein>
<proteinExistence type="predicted"/>
<evidence type="ECO:0000313" key="3">
    <source>
        <dbReference type="Proteomes" id="UP001369082"/>
    </source>
</evidence>
<dbReference type="RefSeq" id="WP_341598296.1">
    <property type="nucleotide sequence ID" value="NZ_JBAKAZ010000043.1"/>
</dbReference>
<keyword evidence="1" id="KW-0472">Membrane</keyword>
<keyword evidence="1" id="KW-1133">Transmembrane helix</keyword>
<gene>
    <name evidence="2" type="ORF">V6256_11175</name>
</gene>